<dbReference type="OrthoDB" id="9790023at2"/>
<comment type="caution">
    <text evidence="1">The sequence shown here is derived from an EMBL/GenBank/DDBJ whole genome shotgun (WGS) entry which is preliminary data.</text>
</comment>
<accession>A0A2P7QEJ7</accession>
<organism evidence="1 2">
    <name type="scientific">Allosphingosinicella deserti</name>
    <dbReference type="NCBI Taxonomy" id="2116704"/>
    <lineage>
        <taxon>Bacteria</taxon>
        <taxon>Pseudomonadati</taxon>
        <taxon>Pseudomonadota</taxon>
        <taxon>Alphaproteobacteria</taxon>
        <taxon>Sphingomonadales</taxon>
        <taxon>Sphingomonadaceae</taxon>
        <taxon>Allosphingosinicella</taxon>
    </lineage>
</organism>
<reference evidence="1 2" key="1">
    <citation type="submission" date="2018-03" db="EMBL/GenBank/DDBJ databases">
        <title>The draft genome of Sphingosinicella sp. GL-C-18.</title>
        <authorList>
            <person name="Liu L."/>
            <person name="Li L."/>
            <person name="Liang L."/>
            <person name="Zhang X."/>
            <person name="Wang T."/>
        </authorList>
    </citation>
    <scope>NUCLEOTIDE SEQUENCE [LARGE SCALE GENOMIC DNA]</scope>
    <source>
        <strain evidence="1 2">GL-C-18</strain>
    </source>
</reference>
<dbReference type="PANTHER" id="PTHR12993:SF29">
    <property type="entry name" value="BLR3841 PROTEIN"/>
    <property type="match status" value="1"/>
</dbReference>
<keyword evidence="2" id="KW-1185">Reference proteome</keyword>
<dbReference type="AlphaFoldDB" id="A0A2P7QEJ7"/>
<dbReference type="SUPFAM" id="SSF102588">
    <property type="entry name" value="LmbE-like"/>
    <property type="match status" value="1"/>
</dbReference>
<dbReference type="GO" id="GO:0016811">
    <property type="term" value="F:hydrolase activity, acting on carbon-nitrogen (but not peptide) bonds, in linear amides"/>
    <property type="evidence" value="ECO:0007669"/>
    <property type="project" value="TreeGrafter"/>
</dbReference>
<proteinExistence type="predicted"/>
<dbReference type="RefSeq" id="WP_106516065.1">
    <property type="nucleotide sequence ID" value="NZ_PXYI01000014.1"/>
</dbReference>
<dbReference type="InterPro" id="IPR024078">
    <property type="entry name" value="LmbE-like_dom_sf"/>
</dbReference>
<gene>
    <name evidence="1" type="ORF">C7I55_26475</name>
</gene>
<dbReference type="Proteomes" id="UP000241167">
    <property type="component" value="Unassembled WGS sequence"/>
</dbReference>
<evidence type="ECO:0000313" key="2">
    <source>
        <dbReference type="Proteomes" id="UP000241167"/>
    </source>
</evidence>
<sequence>MSPLACWRRVAIVAPHPDDEVLGCGGTIARLAKDGAQTHVVIVTTGQEPRFPRKLVETVREEARRAHAALGVTTTRYLDFPAAELDRVPSSDLNAALGRALDDVAPDTLLLPFIGDIHVDHQLVFNAALVWARPRGASAPARILAYETLSETNWWAPGLTPAFIPNVFVDIGDELEAKLSAFAGFESQLKAFPDERSLEAIRALAMARGATVYRRAAEAYAIIRQVL</sequence>
<dbReference type="EMBL" id="PXYI01000014">
    <property type="protein sequence ID" value="PSJ36390.1"/>
    <property type="molecule type" value="Genomic_DNA"/>
</dbReference>
<name>A0A2P7QEJ7_9SPHN</name>
<dbReference type="Gene3D" id="3.40.50.10320">
    <property type="entry name" value="LmbE-like"/>
    <property type="match status" value="1"/>
</dbReference>
<dbReference type="InterPro" id="IPR003737">
    <property type="entry name" value="GlcNAc_PI_deacetylase-related"/>
</dbReference>
<protein>
    <submittedName>
        <fullName evidence="1">PIG-L domain-containing protein</fullName>
    </submittedName>
</protein>
<dbReference type="PANTHER" id="PTHR12993">
    <property type="entry name" value="N-ACETYLGLUCOSAMINYL-PHOSPHATIDYLINOSITOL DE-N-ACETYLASE-RELATED"/>
    <property type="match status" value="1"/>
</dbReference>
<evidence type="ECO:0000313" key="1">
    <source>
        <dbReference type="EMBL" id="PSJ36390.1"/>
    </source>
</evidence>
<dbReference type="Pfam" id="PF02585">
    <property type="entry name" value="PIG-L"/>
    <property type="match status" value="1"/>
</dbReference>